<dbReference type="SUPFAM" id="SSF53335">
    <property type="entry name" value="S-adenosyl-L-methionine-dependent methyltransferases"/>
    <property type="match status" value="1"/>
</dbReference>
<dbReference type="Pfam" id="PF01795">
    <property type="entry name" value="Methyltransf_5"/>
    <property type="match status" value="1"/>
</dbReference>
<dbReference type="InterPro" id="IPR029063">
    <property type="entry name" value="SAM-dependent_MTases_sf"/>
</dbReference>
<evidence type="ECO:0000256" key="6">
    <source>
        <dbReference type="ARBA" id="ARBA00022691"/>
    </source>
</evidence>
<dbReference type="HOGENOM" id="CLU_038422_2_0_9"/>
<keyword evidence="3 7" id="KW-0698">rRNA processing</keyword>
<dbReference type="GO" id="GO:0005737">
    <property type="term" value="C:cytoplasm"/>
    <property type="evidence" value="ECO:0007669"/>
    <property type="project" value="UniProtKB-SubCell"/>
</dbReference>
<evidence type="ECO:0000256" key="2">
    <source>
        <dbReference type="ARBA" id="ARBA00022490"/>
    </source>
</evidence>
<dbReference type="STRING" id="720554.Clocl_2427"/>
<feature type="binding site" evidence="7">
    <location>
        <position position="110"/>
    </location>
    <ligand>
        <name>S-adenosyl-L-methionine</name>
        <dbReference type="ChEBI" id="CHEBI:59789"/>
    </ligand>
</feature>
<evidence type="ECO:0000256" key="3">
    <source>
        <dbReference type="ARBA" id="ARBA00022552"/>
    </source>
</evidence>
<dbReference type="InterPro" id="IPR002903">
    <property type="entry name" value="RsmH"/>
</dbReference>
<dbReference type="Proteomes" id="UP000005435">
    <property type="component" value="Chromosome"/>
</dbReference>
<comment type="function">
    <text evidence="7">Specifically methylates the N4 position of cytidine in position 1402 (C1402) of 16S rRNA.</text>
</comment>
<keyword evidence="2 7" id="KW-0963">Cytoplasm</keyword>
<evidence type="ECO:0000256" key="7">
    <source>
        <dbReference type="HAMAP-Rule" id="MF_01007"/>
    </source>
</evidence>
<dbReference type="KEGG" id="ccl:Clocl_2427"/>
<dbReference type="PANTHER" id="PTHR11265:SF0">
    <property type="entry name" value="12S RRNA N4-METHYLCYTIDINE METHYLTRANSFERASE"/>
    <property type="match status" value="1"/>
</dbReference>
<dbReference type="AlphaFoldDB" id="G8LZ58"/>
<dbReference type="EC" id="2.1.1.199" evidence="7"/>
<accession>G8LZ58</accession>
<comment type="catalytic activity">
    <reaction evidence="7">
        <text>cytidine(1402) in 16S rRNA + S-adenosyl-L-methionine = N(4)-methylcytidine(1402) in 16S rRNA + S-adenosyl-L-homocysteine + H(+)</text>
        <dbReference type="Rhea" id="RHEA:42928"/>
        <dbReference type="Rhea" id="RHEA-COMP:10286"/>
        <dbReference type="Rhea" id="RHEA-COMP:10287"/>
        <dbReference type="ChEBI" id="CHEBI:15378"/>
        <dbReference type="ChEBI" id="CHEBI:57856"/>
        <dbReference type="ChEBI" id="CHEBI:59789"/>
        <dbReference type="ChEBI" id="CHEBI:74506"/>
        <dbReference type="ChEBI" id="CHEBI:82748"/>
        <dbReference type="EC" id="2.1.1.199"/>
    </reaction>
</comment>
<dbReference type="SUPFAM" id="SSF81799">
    <property type="entry name" value="Putative methyltransferase TM0872, insert domain"/>
    <property type="match status" value="1"/>
</dbReference>
<keyword evidence="9" id="KW-1185">Reference proteome</keyword>
<dbReference type="RefSeq" id="WP_014255570.1">
    <property type="nucleotide sequence ID" value="NC_016627.1"/>
</dbReference>
<dbReference type="Gene3D" id="1.10.150.170">
    <property type="entry name" value="Putative methyltransferase TM0872, insert domain"/>
    <property type="match status" value="1"/>
</dbReference>
<dbReference type="GO" id="GO:0071424">
    <property type="term" value="F:rRNA (cytosine-N4-)-methyltransferase activity"/>
    <property type="evidence" value="ECO:0007669"/>
    <property type="project" value="UniProtKB-UniRule"/>
</dbReference>
<feature type="binding site" evidence="7">
    <location>
        <position position="82"/>
    </location>
    <ligand>
        <name>S-adenosyl-L-methionine</name>
        <dbReference type="ChEBI" id="CHEBI:59789"/>
    </ligand>
</feature>
<gene>
    <name evidence="7" type="primary">rsmH</name>
    <name evidence="8" type="ordered locus">Clocl_2427</name>
</gene>
<keyword evidence="5 7" id="KW-0808">Transferase</keyword>
<evidence type="ECO:0000313" key="9">
    <source>
        <dbReference type="Proteomes" id="UP000005435"/>
    </source>
</evidence>
<protein>
    <recommendedName>
        <fullName evidence="7">Ribosomal RNA small subunit methyltransferase H</fullName>
        <ecNumber evidence="7">2.1.1.199</ecNumber>
    </recommendedName>
    <alternativeName>
        <fullName evidence="7">16S rRNA m(4)C1402 methyltransferase</fullName>
    </alternativeName>
    <alternativeName>
        <fullName evidence="7">rRNA (cytosine-N(4)-)-methyltransferase RsmH</fullName>
    </alternativeName>
</protein>
<reference evidence="9" key="1">
    <citation type="submission" date="2011-12" db="EMBL/GenBank/DDBJ databases">
        <title>Complete sequence of Clostridium clariflavum DSM 19732.</title>
        <authorList>
            <consortium name="US DOE Joint Genome Institute"/>
            <person name="Lucas S."/>
            <person name="Han J."/>
            <person name="Lapidus A."/>
            <person name="Cheng J.-F."/>
            <person name="Goodwin L."/>
            <person name="Pitluck S."/>
            <person name="Peters L."/>
            <person name="Teshima H."/>
            <person name="Detter J.C."/>
            <person name="Han C."/>
            <person name="Tapia R."/>
            <person name="Land M."/>
            <person name="Hauser L."/>
            <person name="Kyrpides N."/>
            <person name="Ivanova N."/>
            <person name="Pagani I."/>
            <person name="Kitzmiller T."/>
            <person name="Lynd L."/>
            <person name="Izquierdo J."/>
            <person name="Woyke T."/>
        </authorList>
    </citation>
    <scope>NUCLEOTIDE SEQUENCE [LARGE SCALE GENOMIC DNA]</scope>
    <source>
        <strain evidence="9">DSM 19732 / NBRC 101661 / EBR45</strain>
    </source>
</reference>
<reference evidence="8 9" key="2">
    <citation type="journal article" date="2012" name="Stand. Genomic Sci.">
        <title>Complete Genome Sequence of Clostridium clariflavum DSM 19732.</title>
        <authorList>
            <person name="Izquierdo J.A."/>
            <person name="Goodwin L."/>
            <person name="Davenport K.W."/>
            <person name="Teshima H."/>
            <person name="Bruce D."/>
            <person name="Detter C."/>
            <person name="Tapia R."/>
            <person name="Han S."/>
            <person name="Land M."/>
            <person name="Hauser L."/>
            <person name="Jeffries C.D."/>
            <person name="Han J."/>
            <person name="Pitluck S."/>
            <person name="Nolan M."/>
            <person name="Chen A."/>
            <person name="Huntemann M."/>
            <person name="Mavromatis K."/>
            <person name="Mikhailova N."/>
            <person name="Liolios K."/>
            <person name="Woyke T."/>
            <person name="Lynd L.R."/>
        </authorList>
    </citation>
    <scope>NUCLEOTIDE SEQUENCE [LARGE SCALE GENOMIC DNA]</scope>
    <source>
        <strain evidence="9">DSM 19732 / NBRC 101661 / EBR45</strain>
    </source>
</reference>
<evidence type="ECO:0000256" key="5">
    <source>
        <dbReference type="ARBA" id="ARBA00022679"/>
    </source>
</evidence>
<feature type="binding site" evidence="7">
    <location>
        <begin position="33"/>
        <end position="35"/>
    </location>
    <ligand>
        <name>S-adenosyl-L-methionine</name>
        <dbReference type="ChEBI" id="CHEBI:59789"/>
    </ligand>
</feature>
<dbReference type="HAMAP" id="MF_01007">
    <property type="entry name" value="16SrRNA_methyltr_H"/>
    <property type="match status" value="1"/>
</dbReference>
<evidence type="ECO:0000256" key="4">
    <source>
        <dbReference type="ARBA" id="ARBA00022603"/>
    </source>
</evidence>
<dbReference type="PIRSF" id="PIRSF004486">
    <property type="entry name" value="MraW"/>
    <property type="match status" value="1"/>
</dbReference>
<dbReference type="NCBIfam" id="TIGR00006">
    <property type="entry name" value="16S rRNA (cytosine(1402)-N(4))-methyltransferase RsmH"/>
    <property type="match status" value="1"/>
</dbReference>
<name>G8LZ58_ACECE</name>
<dbReference type="OrthoDB" id="9806637at2"/>
<dbReference type="eggNOG" id="COG0275">
    <property type="taxonomic scope" value="Bacteria"/>
</dbReference>
<feature type="binding site" evidence="7">
    <location>
        <position position="103"/>
    </location>
    <ligand>
        <name>S-adenosyl-L-methionine</name>
        <dbReference type="ChEBI" id="CHEBI:59789"/>
    </ligand>
</feature>
<evidence type="ECO:0000313" key="8">
    <source>
        <dbReference type="EMBL" id="AEV69002.1"/>
    </source>
</evidence>
<dbReference type="EMBL" id="CP003065">
    <property type="protein sequence ID" value="AEV69002.1"/>
    <property type="molecule type" value="Genomic_DNA"/>
</dbReference>
<dbReference type="PANTHER" id="PTHR11265">
    <property type="entry name" value="S-ADENOSYL-METHYLTRANSFERASE MRAW"/>
    <property type="match status" value="1"/>
</dbReference>
<comment type="subcellular location">
    <subcellularLocation>
        <location evidence="7">Cytoplasm</location>
    </subcellularLocation>
</comment>
<keyword evidence="4 7" id="KW-0489">Methyltransferase</keyword>
<comment type="similarity">
    <text evidence="1 7">Belongs to the methyltransferase superfamily. RsmH family.</text>
</comment>
<dbReference type="FunFam" id="1.10.150.170:FF:000001">
    <property type="entry name" value="Ribosomal RNA small subunit methyltransferase H"/>
    <property type="match status" value="1"/>
</dbReference>
<dbReference type="GO" id="GO:0070475">
    <property type="term" value="P:rRNA base methylation"/>
    <property type="evidence" value="ECO:0007669"/>
    <property type="project" value="UniProtKB-UniRule"/>
</dbReference>
<sequence>MEFEHKPVLFEECIENLDIKPDGVYVDGTLGGAGHSSGIYEKLSEKGILVGIDQDEFALETSKKRLLAQKGKGSLIFANTNFINIKDVCKQNGIEAVDGILLDLGVSSHQLDEGERGFSYNKDAPLDMRMDRRQKLTAETIVNEYSKEEIKKIIKEYGEEKWASRIADFIAERRKTKRIETTGELVEIIKAAIPSSARREGPHPAKRTFQALRIAVNDELGVLAKTIEDGVKLLKPGGRFCIITFHSLEDRIVKNEFNKYINPCTCPSSFPVCICGKKKTAEAVHRKPIQPKAEEVEANPRARSAKLRVLKKM</sequence>
<proteinExistence type="inferred from homology"/>
<keyword evidence="6 7" id="KW-0949">S-adenosyl-L-methionine</keyword>
<evidence type="ECO:0000256" key="1">
    <source>
        <dbReference type="ARBA" id="ARBA00010396"/>
    </source>
</evidence>
<dbReference type="InterPro" id="IPR023397">
    <property type="entry name" value="SAM-dep_MeTrfase_MraW_recog"/>
</dbReference>
<organism evidence="8 9">
    <name type="scientific">Acetivibrio clariflavus (strain DSM 19732 / NBRC 101661 / EBR45)</name>
    <name type="common">Clostridium clariflavum</name>
    <dbReference type="NCBI Taxonomy" id="720554"/>
    <lineage>
        <taxon>Bacteria</taxon>
        <taxon>Bacillati</taxon>
        <taxon>Bacillota</taxon>
        <taxon>Clostridia</taxon>
        <taxon>Eubacteriales</taxon>
        <taxon>Oscillospiraceae</taxon>
        <taxon>Acetivibrio</taxon>
    </lineage>
</organism>
<feature type="binding site" evidence="7">
    <location>
        <position position="53"/>
    </location>
    <ligand>
        <name>S-adenosyl-L-methionine</name>
        <dbReference type="ChEBI" id="CHEBI:59789"/>
    </ligand>
</feature>
<dbReference type="Gene3D" id="3.40.50.150">
    <property type="entry name" value="Vaccinia Virus protein VP39"/>
    <property type="match status" value="1"/>
</dbReference>